<dbReference type="Proteomes" id="UP000284514">
    <property type="component" value="Unassembled WGS sequence"/>
</dbReference>
<evidence type="ECO:0000313" key="2">
    <source>
        <dbReference type="EMBL" id="RHC70984.1"/>
    </source>
</evidence>
<proteinExistence type="predicted"/>
<organism evidence="2 3">
    <name type="scientific">Bacteroides uniformis</name>
    <dbReference type="NCBI Taxonomy" id="820"/>
    <lineage>
        <taxon>Bacteria</taxon>
        <taxon>Pseudomonadati</taxon>
        <taxon>Bacteroidota</taxon>
        <taxon>Bacteroidia</taxon>
        <taxon>Bacteroidales</taxon>
        <taxon>Bacteroidaceae</taxon>
        <taxon>Bacteroides</taxon>
    </lineage>
</organism>
<reference evidence="2 3" key="1">
    <citation type="submission" date="2018-08" db="EMBL/GenBank/DDBJ databases">
        <title>A genome reference for cultivated species of the human gut microbiota.</title>
        <authorList>
            <person name="Zou Y."/>
            <person name="Xue W."/>
            <person name="Luo G."/>
        </authorList>
    </citation>
    <scope>NUCLEOTIDE SEQUENCE [LARGE SCALE GENOMIC DNA]</scope>
    <source>
        <strain evidence="2 3">AM34-25</strain>
    </source>
</reference>
<name>A0A414BAF2_BACUN</name>
<dbReference type="AlphaFoldDB" id="A0A414BAF2"/>
<feature type="transmembrane region" description="Helical" evidence="1">
    <location>
        <begin position="61"/>
        <end position="81"/>
    </location>
</feature>
<accession>A0A414BAF2</accession>
<keyword evidence="1" id="KW-1133">Transmembrane helix</keyword>
<evidence type="ECO:0000256" key="1">
    <source>
        <dbReference type="SAM" id="Phobius"/>
    </source>
</evidence>
<gene>
    <name evidence="2" type="ORF">DW831_20375</name>
</gene>
<keyword evidence="1" id="KW-0472">Membrane</keyword>
<comment type="caution">
    <text evidence="2">The sequence shown here is derived from an EMBL/GenBank/DDBJ whole genome shotgun (WGS) entry which is preliminary data.</text>
</comment>
<protein>
    <submittedName>
        <fullName evidence="2">Uncharacterized protein</fullName>
    </submittedName>
</protein>
<sequence>MALFLILSKSNSSFIKKTVLAKLILYSLLTQFNLHPPNRYLLALNSTNDANRNYFFGLESFFFSVCSIIVPIGVGGFWYGLPDFIGTI</sequence>
<keyword evidence="1" id="KW-0812">Transmembrane</keyword>
<evidence type="ECO:0000313" key="3">
    <source>
        <dbReference type="Proteomes" id="UP000284514"/>
    </source>
</evidence>
<dbReference type="EMBL" id="QSIF01000066">
    <property type="protein sequence ID" value="RHC70984.1"/>
    <property type="molecule type" value="Genomic_DNA"/>
</dbReference>